<dbReference type="Pfam" id="PF11907">
    <property type="entry name" value="DUF3427"/>
    <property type="match status" value="1"/>
</dbReference>
<dbReference type="InterPro" id="IPR021835">
    <property type="entry name" value="DUF3427"/>
</dbReference>
<keyword evidence="3" id="KW-1185">Reference proteome</keyword>
<proteinExistence type="predicted"/>
<sequence length="111" mass="12969">MFVDLHKEECAKESINCKDEFIDQSYFQWETPNSTTQTSDRGKDIILNNDRGVSLHLFVRKYREIDVKSEPYIYIGKGNTVEYLGEKPITVKLELENEVPASLYDEFVQKV</sequence>
<protein>
    <recommendedName>
        <fullName evidence="1">DUF3427 domain-containing protein</fullName>
    </recommendedName>
</protein>
<dbReference type="AlphaFoldDB" id="A0A0H4KEI3"/>
<dbReference type="KEGG" id="beo:BEH_10820"/>
<reference evidence="2 3" key="1">
    <citation type="journal article" date="2015" name="PLoS ONE">
        <title>Genome Sequence of Bacillus endophyticus and Analysis of Its Companion Mechanism in the Ketogulonigenium vulgare-Bacillus Strain Consortium.</title>
        <authorList>
            <person name="Jia N."/>
            <person name="Du J."/>
            <person name="Ding M.Z."/>
            <person name="Gao F."/>
            <person name="Yuan Y.J."/>
        </authorList>
    </citation>
    <scope>NUCLEOTIDE SEQUENCE [LARGE SCALE GENOMIC DNA]</scope>
    <source>
        <strain evidence="2 3">Hbe603</strain>
    </source>
</reference>
<dbReference type="EMBL" id="CP011974">
    <property type="protein sequence ID" value="AKO92537.1"/>
    <property type="molecule type" value="Genomic_DNA"/>
</dbReference>
<evidence type="ECO:0000313" key="3">
    <source>
        <dbReference type="Proteomes" id="UP000036202"/>
    </source>
</evidence>
<gene>
    <name evidence="2" type="ORF">BEH_10820</name>
</gene>
<dbReference type="Proteomes" id="UP000036202">
    <property type="component" value="Chromosome"/>
</dbReference>
<dbReference type="RefSeq" id="WP_046217191.1">
    <property type="nucleotide sequence ID" value="NZ_CP011974.1"/>
</dbReference>
<feature type="domain" description="DUF3427" evidence="1">
    <location>
        <begin position="1"/>
        <end position="107"/>
    </location>
</feature>
<name>A0A0H4KEI3_9BACI</name>
<dbReference type="GeneID" id="93701299"/>
<reference evidence="3" key="2">
    <citation type="submission" date="2015-06" db="EMBL/GenBank/DDBJ databases">
        <title>Genome Sequence of Bacillus endophyticus and Analysis of its Companion Mechanism in the Ketogulonigenium vulgare-Bacillus strain Consortium.</title>
        <authorList>
            <person name="Jia N."/>
            <person name="Du J."/>
            <person name="Ding M.-Z."/>
            <person name="Gao F."/>
            <person name="Yuan Y.-J."/>
        </authorList>
    </citation>
    <scope>NUCLEOTIDE SEQUENCE [LARGE SCALE GENOMIC DNA]</scope>
    <source>
        <strain evidence="3">Hbe603</strain>
    </source>
</reference>
<evidence type="ECO:0000259" key="1">
    <source>
        <dbReference type="Pfam" id="PF11907"/>
    </source>
</evidence>
<evidence type="ECO:0000313" key="2">
    <source>
        <dbReference type="EMBL" id="AKO92537.1"/>
    </source>
</evidence>
<organism evidence="2 3">
    <name type="scientific">Priestia filamentosa</name>
    <dbReference type="NCBI Taxonomy" id="1402861"/>
    <lineage>
        <taxon>Bacteria</taxon>
        <taxon>Bacillati</taxon>
        <taxon>Bacillota</taxon>
        <taxon>Bacilli</taxon>
        <taxon>Bacillales</taxon>
        <taxon>Bacillaceae</taxon>
        <taxon>Priestia</taxon>
    </lineage>
</organism>
<dbReference type="PATRIC" id="fig|135735.6.peg.2255"/>
<accession>A0A0H4KEI3</accession>